<sequence length="101" mass="11327">MDGNCLRVFLANLQDRLSNDERKRLAFIVGDGNFSSGGTLNLVDALSYRSTINNKDLRYLIDGLKELGCSETARIVEDNLPLMIPSSRMTLEELLDNCEED</sequence>
<keyword evidence="4" id="KW-1185">Reference proteome</keyword>
<dbReference type="PROSITE" id="PS50168">
    <property type="entry name" value="DED"/>
    <property type="match status" value="1"/>
</dbReference>
<dbReference type="GO" id="GO:0042981">
    <property type="term" value="P:regulation of apoptotic process"/>
    <property type="evidence" value="ECO:0007669"/>
    <property type="project" value="InterPro"/>
</dbReference>
<dbReference type="EMBL" id="CAJNOR010004282">
    <property type="protein sequence ID" value="CAF1490143.1"/>
    <property type="molecule type" value="Genomic_DNA"/>
</dbReference>
<evidence type="ECO:0000313" key="5">
    <source>
        <dbReference type="Proteomes" id="UP000663852"/>
    </source>
</evidence>
<organism evidence="2 5">
    <name type="scientific">Adineta ricciae</name>
    <name type="common">Rotifer</name>
    <dbReference type="NCBI Taxonomy" id="249248"/>
    <lineage>
        <taxon>Eukaryota</taxon>
        <taxon>Metazoa</taxon>
        <taxon>Spiralia</taxon>
        <taxon>Gnathifera</taxon>
        <taxon>Rotifera</taxon>
        <taxon>Eurotatoria</taxon>
        <taxon>Bdelloidea</taxon>
        <taxon>Adinetida</taxon>
        <taxon>Adinetidae</taxon>
        <taxon>Adineta</taxon>
    </lineage>
</organism>
<dbReference type="Proteomes" id="UP000663852">
    <property type="component" value="Unassembled WGS sequence"/>
</dbReference>
<evidence type="ECO:0000313" key="2">
    <source>
        <dbReference type="EMBL" id="CAF1376935.1"/>
    </source>
</evidence>
<dbReference type="EMBL" id="CAJNOJ010000294">
    <property type="protein sequence ID" value="CAF1376935.1"/>
    <property type="molecule type" value="Genomic_DNA"/>
</dbReference>
<gene>
    <name evidence="2" type="ORF">EDS130_LOCUS34701</name>
    <name evidence="3" type="ORF">XAT740_LOCUS39038</name>
</gene>
<protein>
    <recommendedName>
        <fullName evidence="1">DED domain-containing protein</fullName>
    </recommendedName>
</protein>
<dbReference type="InterPro" id="IPR001875">
    <property type="entry name" value="DED_dom"/>
</dbReference>
<evidence type="ECO:0000313" key="3">
    <source>
        <dbReference type="EMBL" id="CAF1490143.1"/>
    </source>
</evidence>
<evidence type="ECO:0000259" key="1">
    <source>
        <dbReference type="PROSITE" id="PS50168"/>
    </source>
</evidence>
<name>A0A815J348_ADIRI</name>
<feature type="domain" description="DED" evidence="1">
    <location>
        <begin position="5"/>
        <end position="78"/>
    </location>
</feature>
<comment type="caution">
    <text evidence="2">The sequence shown here is derived from an EMBL/GenBank/DDBJ whole genome shotgun (WGS) entry which is preliminary data.</text>
</comment>
<dbReference type="AlphaFoldDB" id="A0A815J348"/>
<accession>A0A815J348</accession>
<proteinExistence type="predicted"/>
<evidence type="ECO:0000313" key="4">
    <source>
        <dbReference type="Proteomes" id="UP000663828"/>
    </source>
</evidence>
<reference evidence="2" key="1">
    <citation type="submission" date="2021-02" db="EMBL/GenBank/DDBJ databases">
        <authorList>
            <person name="Nowell W R."/>
        </authorList>
    </citation>
    <scope>NUCLEOTIDE SEQUENCE</scope>
</reference>
<dbReference type="Proteomes" id="UP000663828">
    <property type="component" value="Unassembled WGS sequence"/>
</dbReference>